<dbReference type="AlphaFoldDB" id="A0A6N2VT14"/>
<organism evidence="2">
    <name type="scientific">[Clostridium] nexile</name>
    <dbReference type="NCBI Taxonomy" id="29361"/>
    <lineage>
        <taxon>Bacteria</taxon>
        <taxon>Bacillati</taxon>
        <taxon>Bacillota</taxon>
        <taxon>Clostridia</taxon>
        <taxon>Lachnospirales</taxon>
        <taxon>Lachnospiraceae</taxon>
        <taxon>Tyzzerella</taxon>
    </lineage>
</organism>
<dbReference type="InterPro" id="IPR024937">
    <property type="entry name" value="Domain_X"/>
</dbReference>
<dbReference type="Pfam" id="PF21368">
    <property type="entry name" value="AI2M-like_HNH"/>
    <property type="match status" value="1"/>
</dbReference>
<dbReference type="InterPro" id="IPR051083">
    <property type="entry name" value="GrpII_Intron_Splice-Mob/Def"/>
</dbReference>
<dbReference type="PROSITE" id="PS50878">
    <property type="entry name" value="RT_POL"/>
    <property type="match status" value="1"/>
</dbReference>
<feature type="domain" description="Reverse transcriptase" evidence="1">
    <location>
        <begin position="68"/>
        <end position="352"/>
    </location>
</feature>
<dbReference type="SUPFAM" id="SSF56672">
    <property type="entry name" value="DNA/RNA polymerases"/>
    <property type="match status" value="1"/>
</dbReference>
<dbReference type="PANTHER" id="PTHR34047">
    <property type="entry name" value="NUCLEAR INTRON MATURASE 1, MITOCHONDRIAL-RELATED"/>
    <property type="match status" value="1"/>
</dbReference>
<dbReference type="GO" id="GO:0006397">
    <property type="term" value="P:mRNA processing"/>
    <property type="evidence" value="ECO:0007669"/>
    <property type="project" value="InterPro"/>
</dbReference>
<evidence type="ECO:0000313" key="2">
    <source>
        <dbReference type="EMBL" id="VYT31761.1"/>
    </source>
</evidence>
<reference evidence="2" key="1">
    <citation type="submission" date="2019-11" db="EMBL/GenBank/DDBJ databases">
        <authorList>
            <person name="Feng L."/>
        </authorList>
    </citation>
    <scope>NUCLEOTIDE SEQUENCE</scope>
    <source>
        <strain evidence="2">CnexileLFYP112</strain>
    </source>
</reference>
<dbReference type="InterPro" id="IPR049030">
    <property type="entry name" value="AI2M-like_HNH"/>
</dbReference>
<name>A0A6N2VT14_9FIRM</name>
<evidence type="ECO:0000259" key="1">
    <source>
        <dbReference type="PROSITE" id="PS50878"/>
    </source>
</evidence>
<protein>
    <submittedName>
        <fullName evidence="2">Group II intron-encoded protein LtrA</fullName>
    </submittedName>
</protein>
<sequence length="592" mass="68645">MRTAKTVLTVIQERGKQKKPIERVYKLLFNRELYLNAYAKLYPNNGAMTKGVTNETVDGMSIQKIDRMIEILREEKYQWKPARREYIKKKNGKKRPLGIPVWGDKVLQEVMRQILEAYYEPQFSEHSHGFRPNRGCHTALQEIQVWKGTRWFIEGDISQYFDTIDHKILLEILARNIHDGRFIRLVSNMLEAGYLEEWKFKQTISGVPQGGVISPILANIYLNEFDNWIEEVLIPKYTKGKRQKSNPEYNKLTAEIQKLRKEGDAKTAHQLVVERRKIPSVNTQDENYRRLRYVRYADDFLLGFTGSKADAEEIKEEIGRFLKEKLNLIMSEEKTLITNAGSQAAKFLGYEIKAQRVNDYIDPKGRRGANGAIALLVPAKVIEEKCKKYMKRGKATHRNNLLQDDDFSIVQTYQQEYRGLVQYYILAQNLSWFSKLYWYMETSLLKTLACKHRSSINKQNAKYRTTITSTSGKTVPCLQVVVERPNKKPLVATWGGISLVHKRKAVIEDIPYKVYGGRTELVKRLLAEKCELCGSTKNIEVHHIRKLADLKKKGQAEVPKWVQIMSARKRKTLVVCRECHVAIHNGNITKSS</sequence>
<dbReference type="EMBL" id="CACRTG010000028">
    <property type="protein sequence ID" value="VYT31761.1"/>
    <property type="molecule type" value="Genomic_DNA"/>
</dbReference>
<accession>A0A6N2VT14</accession>
<dbReference type="PANTHER" id="PTHR34047:SF8">
    <property type="entry name" value="PROTEIN YKFC"/>
    <property type="match status" value="1"/>
</dbReference>
<dbReference type="CDD" id="cd01651">
    <property type="entry name" value="RT_G2_intron"/>
    <property type="match status" value="1"/>
</dbReference>
<dbReference type="InterPro" id="IPR000477">
    <property type="entry name" value="RT_dom"/>
</dbReference>
<dbReference type="Pfam" id="PF01348">
    <property type="entry name" value="Intron_maturas2"/>
    <property type="match status" value="1"/>
</dbReference>
<dbReference type="Pfam" id="PF00078">
    <property type="entry name" value="RVT_1"/>
    <property type="match status" value="1"/>
</dbReference>
<gene>
    <name evidence="2" type="primary">ltrA_2</name>
    <name evidence="2" type="ORF">CNLFYP112_02847</name>
</gene>
<proteinExistence type="predicted"/>
<dbReference type="InterPro" id="IPR043502">
    <property type="entry name" value="DNA/RNA_pol_sf"/>
</dbReference>